<reference evidence="11" key="1">
    <citation type="submission" date="2020-10" db="EMBL/GenBank/DDBJ databases">
        <authorList>
            <person name="Roach M.J.R."/>
        </authorList>
    </citation>
    <scope>NUCLEOTIDE SEQUENCE</scope>
    <source>
        <strain evidence="11">CBS 1945</strain>
    </source>
</reference>
<dbReference type="EMBL" id="CP064813">
    <property type="protein sequence ID" value="QPG75054.1"/>
    <property type="molecule type" value="Genomic_DNA"/>
</dbReference>
<evidence type="ECO:0000256" key="6">
    <source>
        <dbReference type="RuleBase" id="RU000492"/>
    </source>
</evidence>
<comment type="function">
    <text evidence="7">RNA helicase.</text>
</comment>
<comment type="similarity">
    <text evidence="6">Belongs to the DEAD box helicase family.</text>
</comment>
<feature type="compositionally biased region" description="Gly residues" evidence="8">
    <location>
        <begin position="678"/>
        <end position="692"/>
    </location>
</feature>
<name>A0A875S7A2_EENNA</name>
<dbReference type="InterPro" id="IPR000629">
    <property type="entry name" value="RNA-helicase_DEAD-box_CS"/>
</dbReference>
<dbReference type="InterPro" id="IPR001650">
    <property type="entry name" value="Helicase_C-like"/>
</dbReference>
<dbReference type="RefSeq" id="XP_038778619.1">
    <property type="nucleotide sequence ID" value="XM_038922691.1"/>
</dbReference>
<evidence type="ECO:0000256" key="7">
    <source>
        <dbReference type="RuleBase" id="RU365068"/>
    </source>
</evidence>
<proteinExistence type="inferred from homology"/>
<feature type="domain" description="Helicase ATP-binding" evidence="9">
    <location>
        <begin position="137"/>
        <end position="340"/>
    </location>
</feature>
<dbReference type="Pfam" id="PF00271">
    <property type="entry name" value="Helicase_C"/>
    <property type="match status" value="1"/>
</dbReference>
<keyword evidence="12" id="KW-1185">Reference proteome</keyword>
<dbReference type="EC" id="3.6.4.13" evidence="7"/>
<dbReference type="GO" id="GO:0003723">
    <property type="term" value="F:RNA binding"/>
    <property type="evidence" value="ECO:0007669"/>
    <property type="project" value="UniProtKB-UniRule"/>
</dbReference>
<feature type="compositionally biased region" description="Basic and acidic residues" evidence="8">
    <location>
        <begin position="668"/>
        <end position="677"/>
    </location>
</feature>
<feature type="compositionally biased region" description="Gly residues" evidence="8">
    <location>
        <begin position="622"/>
        <end position="639"/>
    </location>
</feature>
<dbReference type="PROSITE" id="PS00039">
    <property type="entry name" value="DEAD_ATP_HELICASE"/>
    <property type="match status" value="1"/>
</dbReference>
<evidence type="ECO:0000256" key="2">
    <source>
        <dbReference type="ARBA" id="ARBA00022801"/>
    </source>
</evidence>
<dbReference type="PANTHER" id="PTHR24031">
    <property type="entry name" value="RNA HELICASE"/>
    <property type="match status" value="1"/>
</dbReference>
<dbReference type="Pfam" id="PF00270">
    <property type="entry name" value="DEAD"/>
    <property type="match status" value="1"/>
</dbReference>
<feature type="region of interest" description="Disordered" evidence="8">
    <location>
        <begin position="602"/>
        <end position="773"/>
    </location>
</feature>
<dbReference type="InterPro" id="IPR014001">
    <property type="entry name" value="Helicase_ATP-bd"/>
</dbReference>
<evidence type="ECO:0000256" key="8">
    <source>
        <dbReference type="SAM" id="MobiDB-lite"/>
    </source>
</evidence>
<dbReference type="KEGG" id="bnn:FOA43_002394"/>
<feature type="compositionally biased region" description="Basic and acidic residues" evidence="8">
    <location>
        <begin position="602"/>
        <end position="621"/>
    </location>
</feature>
<dbReference type="SMART" id="SM00490">
    <property type="entry name" value="HELICc"/>
    <property type="match status" value="1"/>
</dbReference>
<dbReference type="Gene3D" id="3.40.50.300">
    <property type="entry name" value="P-loop containing nucleotide triphosphate hydrolases"/>
    <property type="match status" value="2"/>
</dbReference>
<dbReference type="PROSITE" id="PS51194">
    <property type="entry name" value="HELICASE_CTER"/>
    <property type="match status" value="1"/>
</dbReference>
<accession>A0A875S7A2</accession>
<dbReference type="Proteomes" id="UP000662931">
    <property type="component" value="Chromosome 2"/>
</dbReference>
<keyword evidence="1 6" id="KW-0547">Nucleotide-binding</keyword>
<keyword evidence="3 6" id="KW-0347">Helicase</keyword>
<feature type="compositionally biased region" description="Basic and acidic residues" evidence="8">
    <location>
        <begin position="716"/>
        <end position="773"/>
    </location>
</feature>
<keyword evidence="5 7" id="KW-0694">RNA-binding</keyword>
<dbReference type="SMART" id="SM00487">
    <property type="entry name" value="DEXDc"/>
    <property type="match status" value="1"/>
</dbReference>
<dbReference type="InterPro" id="IPR027417">
    <property type="entry name" value="P-loop_NTPase"/>
</dbReference>
<keyword evidence="2 6" id="KW-0378">Hydrolase</keyword>
<gene>
    <name evidence="11" type="ORF">FOA43_002394</name>
</gene>
<dbReference type="GeneID" id="62195795"/>
<dbReference type="SUPFAM" id="SSF52540">
    <property type="entry name" value="P-loop containing nucleoside triphosphate hydrolases"/>
    <property type="match status" value="1"/>
</dbReference>
<feature type="domain" description="Helicase C-terminal" evidence="10">
    <location>
        <begin position="370"/>
        <end position="535"/>
    </location>
</feature>
<evidence type="ECO:0000256" key="1">
    <source>
        <dbReference type="ARBA" id="ARBA00022741"/>
    </source>
</evidence>
<comment type="domain">
    <text evidence="7">The Q motif is unique to and characteristic of the DEAD box family of RNA helicases and controls ATP binding and hydrolysis.</text>
</comment>
<evidence type="ECO:0000313" key="11">
    <source>
        <dbReference type="EMBL" id="QPG75054.1"/>
    </source>
</evidence>
<evidence type="ECO:0000256" key="5">
    <source>
        <dbReference type="ARBA" id="ARBA00022884"/>
    </source>
</evidence>
<dbReference type="PROSITE" id="PS51192">
    <property type="entry name" value="HELICASE_ATP_BIND_1"/>
    <property type="match status" value="1"/>
</dbReference>
<dbReference type="AlphaFoldDB" id="A0A875S7A2"/>
<dbReference type="GO" id="GO:0005524">
    <property type="term" value="F:ATP binding"/>
    <property type="evidence" value="ECO:0007669"/>
    <property type="project" value="UniProtKB-UniRule"/>
</dbReference>
<organism evidence="11 12">
    <name type="scientific">Eeniella nana</name>
    <name type="common">Yeast</name>
    <name type="synonym">Brettanomyces nanus</name>
    <dbReference type="NCBI Taxonomy" id="13502"/>
    <lineage>
        <taxon>Eukaryota</taxon>
        <taxon>Fungi</taxon>
        <taxon>Dikarya</taxon>
        <taxon>Ascomycota</taxon>
        <taxon>Saccharomycotina</taxon>
        <taxon>Pichiomycetes</taxon>
        <taxon>Pichiales</taxon>
        <taxon>Pichiaceae</taxon>
        <taxon>Brettanomyces</taxon>
    </lineage>
</organism>
<evidence type="ECO:0000256" key="4">
    <source>
        <dbReference type="ARBA" id="ARBA00022840"/>
    </source>
</evidence>
<sequence>MSRYAISQRFNSTIVEPVKGEKGHVVETGEVVDETDDVVNEFEGSEIVEEVRASVEVLVESKVGGAGEAKGEADAGEAEVEADTEARADADAQAAPVSHDFAPTSQVEDSLMHPKVKAAFMKIIGSTLTAVQQKSMNDFIESKAGIVVRAKTGTGKTYAFGIPVMHDMVIHSYSKKNMNVNHFVNTVIFSPTRDLATQTSESLSKVWKLVSPRTYKNDIALIMGQMPKSINLRSFHKSDRIPRIVVATPGRFIDLFENESSFRNSMKHLKNIIIDEADELLNSNFKEDMTDIISGLQKVREPIPDAKDDIGRAKTMLFSATMDSDVFDLAKTAIGEHFPFIDITDHGSEVNENISQSLEITDKIFESYAAAAKFIEDNKEDPNFKAIIFVSTTAGVDLAYRLIKDSVDNTIPIFQLHGKLAQGRRNSQQKGFRFRKNAVLVASNVAARGMDFPNVSHVLQIGISPEASSHTHRIGRTGRAGKKGQALLIVTKSELPYVDTLKKQGNKFTVEKEYEQDEEFESKLQNFTKEYEDLEQIIHSCLSSYASVPQEVARVKKDRIARDCSEFYQSLIADETKKPYMSYRTASKIGMDTRILMKFFEVPRQRDNRGGNRDGDSDKGGYRGGNSGGYRGGNSGGYRGGDRGGYKGGNSGGYRGGDRGGNSGGYRGGDRGGDRGGYRGGSSGGYKGGNTGGYRSENRGGYKGDSSSSSHRYNNKRSDYSDKKFSEDAPEYTSDRTGNRDFKSNSDHSFDKTNDSPKKDDWMTRTSKYRSED</sequence>
<evidence type="ECO:0000259" key="9">
    <source>
        <dbReference type="PROSITE" id="PS51192"/>
    </source>
</evidence>
<feature type="compositionally biased region" description="Gly residues" evidence="8">
    <location>
        <begin position="646"/>
        <end position="667"/>
    </location>
</feature>
<comment type="catalytic activity">
    <reaction evidence="7">
        <text>ATP + H2O = ADP + phosphate + H(+)</text>
        <dbReference type="Rhea" id="RHEA:13065"/>
        <dbReference type="ChEBI" id="CHEBI:15377"/>
        <dbReference type="ChEBI" id="CHEBI:15378"/>
        <dbReference type="ChEBI" id="CHEBI:30616"/>
        <dbReference type="ChEBI" id="CHEBI:43474"/>
        <dbReference type="ChEBI" id="CHEBI:456216"/>
        <dbReference type="EC" id="3.6.4.13"/>
    </reaction>
</comment>
<protein>
    <recommendedName>
        <fullName evidence="7">ATP-dependent RNA helicase</fullName>
        <ecNumber evidence="7">3.6.4.13</ecNumber>
    </recommendedName>
</protein>
<evidence type="ECO:0000259" key="10">
    <source>
        <dbReference type="PROSITE" id="PS51194"/>
    </source>
</evidence>
<evidence type="ECO:0000256" key="3">
    <source>
        <dbReference type="ARBA" id="ARBA00022806"/>
    </source>
</evidence>
<dbReference type="GO" id="GO:0016787">
    <property type="term" value="F:hydrolase activity"/>
    <property type="evidence" value="ECO:0007669"/>
    <property type="project" value="UniProtKB-KW"/>
</dbReference>
<dbReference type="OrthoDB" id="193716at2759"/>
<dbReference type="CDD" id="cd18787">
    <property type="entry name" value="SF2_C_DEAD"/>
    <property type="match status" value="1"/>
</dbReference>
<dbReference type="InterPro" id="IPR011545">
    <property type="entry name" value="DEAD/DEAH_box_helicase_dom"/>
</dbReference>
<dbReference type="GO" id="GO:0003724">
    <property type="term" value="F:RNA helicase activity"/>
    <property type="evidence" value="ECO:0007669"/>
    <property type="project" value="UniProtKB-EC"/>
</dbReference>
<evidence type="ECO:0000313" key="12">
    <source>
        <dbReference type="Proteomes" id="UP000662931"/>
    </source>
</evidence>
<keyword evidence="4 6" id="KW-0067">ATP-binding</keyword>